<feature type="region of interest" description="Disordered" evidence="1">
    <location>
        <begin position="149"/>
        <end position="170"/>
    </location>
</feature>
<protein>
    <submittedName>
        <fullName evidence="2">DUF6101 family protein</fullName>
    </submittedName>
</protein>
<dbReference type="Proteomes" id="UP001163882">
    <property type="component" value="Chromosome"/>
</dbReference>
<reference evidence="2" key="1">
    <citation type="submission" date="2022-10" db="EMBL/GenBank/DDBJ databases">
        <title>YIM 151497 complete genome.</title>
        <authorList>
            <person name="Chen X."/>
        </authorList>
    </citation>
    <scope>NUCLEOTIDE SEQUENCE</scope>
    <source>
        <strain evidence="2">YIM 151497</strain>
    </source>
</reference>
<evidence type="ECO:0000313" key="2">
    <source>
        <dbReference type="EMBL" id="UYQ71531.1"/>
    </source>
</evidence>
<dbReference type="Pfam" id="PF19596">
    <property type="entry name" value="DUF6101"/>
    <property type="match status" value="1"/>
</dbReference>
<organism evidence="2 3">
    <name type="scientific">Pelagibacterium flavum</name>
    <dbReference type="NCBI Taxonomy" id="2984530"/>
    <lineage>
        <taxon>Bacteria</taxon>
        <taxon>Pseudomonadati</taxon>
        <taxon>Pseudomonadota</taxon>
        <taxon>Alphaproteobacteria</taxon>
        <taxon>Hyphomicrobiales</taxon>
        <taxon>Devosiaceae</taxon>
        <taxon>Pelagibacterium</taxon>
    </lineage>
</organism>
<name>A0ABY6IM12_9HYPH</name>
<accession>A0ABY6IM12</accession>
<gene>
    <name evidence="2" type="ORF">OF122_15980</name>
</gene>
<evidence type="ECO:0000256" key="1">
    <source>
        <dbReference type="SAM" id="MobiDB-lite"/>
    </source>
</evidence>
<dbReference type="EMBL" id="CP107716">
    <property type="protein sequence ID" value="UYQ71531.1"/>
    <property type="molecule type" value="Genomic_DNA"/>
</dbReference>
<feature type="compositionally biased region" description="Basic residues" evidence="1">
    <location>
        <begin position="158"/>
        <end position="170"/>
    </location>
</feature>
<dbReference type="InterPro" id="IPR046083">
    <property type="entry name" value="DUF6101"/>
</dbReference>
<evidence type="ECO:0000313" key="3">
    <source>
        <dbReference type="Proteomes" id="UP001163882"/>
    </source>
</evidence>
<dbReference type="RefSeq" id="WP_264225181.1">
    <property type="nucleotide sequence ID" value="NZ_CP107716.1"/>
</dbReference>
<keyword evidence="3" id="KW-1185">Reference proteome</keyword>
<proteinExistence type="predicted"/>
<sequence length="170" mass="19067">MVFGMIVDGFPSTLLQGAVYPRHRVHNAANDNGRRDDLMTVTVRRKLDKSGVTVKIKVPVAEYVGVAVSTRITDEGNLSSAIELIHSNEDLHYRVFEEEGNSNVVAEWQNWGRKLRLPLYIRSGDGALVAYSQQIDGVMVGNSNGRRMLSAEAERRTRFARRRKPGEKQA</sequence>